<comment type="caution">
    <text evidence="2">The sequence shown here is derived from an EMBL/GenBank/DDBJ whole genome shotgun (WGS) entry which is preliminary data.</text>
</comment>
<gene>
    <name evidence="2" type="ORF">RRG08_004651</name>
</gene>
<dbReference type="GO" id="GO:0001501">
    <property type="term" value="P:skeletal system development"/>
    <property type="evidence" value="ECO:0007669"/>
    <property type="project" value="TreeGrafter"/>
</dbReference>
<evidence type="ECO:0000313" key="3">
    <source>
        <dbReference type="Proteomes" id="UP001283361"/>
    </source>
</evidence>
<dbReference type="Proteomes" id="UP001283361">
    <property type="component" value="Unassembled WGS sequence"/>
</dbReference>
<dbReference type="InterPro" id="IPR042983">
    <property type="entry name" value="PKDCC"/>
</dbReference>
<evidence type="ECO:0008006" key="4">
    <source>
        <dbReference type="Google" id="ProtNLM"/>
    </source>
</evidence>
<organism evidence="2 3">
    <name type="scientific">Elysia crispata</name>
    <name type="common">lettuce slug</name>
    <dbReference type="NCBI Taxonomy" id="231223"/>
    <lineage>
        <taxon>Eukaryota</taxon>
        <taxon>Metazoa</taxon>
        <taxon>Spiralia</taxon>
        <taxon>Lophotrochozoa</taxon>
        <taxon>Mollusca</taxon>
        <taxon>Gastropoda</taxon>
        <taxon>Heterobranchia</taxon>
        <taxon>Euthyneura</taxon>
        <taxon>Panpulmonata</taxon>
        <taxon>Sacoglossa</taxon>
        <taxon>Placobranchoidea</taxon>
        <taxon>Plakobranchidae</taxon>
        <taxon>Elysia</taxon>
    </lineage>
</organism>
<keyword evidence="3" id="KW-1185">Reference proteome</keyword>
<name>A0AAE0ZF06_9GAST</name>
<evidence type="ECO:0000313" key="2">
    <source>
        <dbReference type="EMBL" id="KAK3768110.1"/>
    </source>
</evidence>
<dbReference type="SUPFAM" id="SSF56112">
    <property type="entry name" value="Protein kinase-like (PK-like)"/>
    <property type="match status" value="1"/>
</dbReference>
<dbReference type="AlphaFoldDB" id="A0AAE0ZF06"/>
<feature type="region of interest" description="Disordered" evidence="1">
    <location>
        <begin position="599"/>
        <end position="637"/>
    </location>
</feature>
<sequence>MSLRRMLFNFRLKKPLMAIGVSILLLSIALLYHALMSEDSVRSGIFSLPRENRRGFRFQSKMEQGIDENGLLIQSANELLLQEEMQSVQERDLLSAEAKEAAANFLSQLYPKKWSTATETDEMALELKHLLADFGLGGALGCRDIDQMKLGNTITFSRTKTLEFISKEDFSNDNSYDQGYNGGMRVINNGPSMALKTFSGDSETKIACMKEIYDPEFCEVMGNYRLLRETLLLSILHHPGVISLKGYCLRGNRLAQRLQDKGILLLTESGSPLTQSITHSSNWSQQLWMALQISRLLMYLDRSPVGSLRFNKLDLKDFVLVQNKDLKLADLDDLVPGEKSCSSVSDCEHNGKYFPCNKGHCHGLNSHINLNLAIINVLSLILSRPQTGSGGAAKDFVKRLTKLEFDSTAAVAAEIQELLKQASPVRPIVMKESISVNTPRKKNYGVESMNQANLDHDSQQKARDGESVVFSSGAVSQFDRYNRTNFPGIFDYPCSGSRVTWGCFHTVSSLSEVATMCVSDPRCKCFITFSTKPESESLMTVVMKNSSGLENSRSSSGTTLFVLRSGYINREDDPLKQWESAGRDSHKVDEAKQIMPVVGRSTEHHAGGRFNDNNSRDLAVNDDEDEENAEDKSYGDGSKSFTEIARCLDDVAQSMKSAYAAREKRLMTHLGLKGTKELAWRRSAQIQPLEGYSHLVKNSDGGGQFTINLTRPEGGPKQAARRVTFIAEDGPGSYHMAYAVIYHLDRILGIYHTPPCVVRELSVESVKEYQKSAAWYELFRHIVSSDGTLTGILVPPTPKAIKVSKMILQPLDVMVSEVIPFERQDKLQLEYVILWWIGRMQKKHKDHLGYKGHLIHFHADKAFTNTSVDLSGYLNHCQFPNVVYKALNCFRCEGENGPGNEICSLGEEVALRATTMFPDELELYLHQMQEDDIIVSIDAAATAILRLVNKCMQTFGRRNVLY</sequence>
<protein>
    <recommendedName>
        <fullName evidence="4">Protein kinase domain-containing protein</fullName>
    </recommendedName>
</protein>
<dbReference type="GO" id="GO:0004715">
    <property type="term" value="F:non-membrane spanning protein tyrosine kinase activity"/>
    <property type="evidence" value="ECO:0007669"/>
    <property type="project" value="InterPro"/>
</dbReference>
<feature type="compositionally biased region" description="Acidic residues" evidence="1">
    <location>
        <begin position="620"/>
        <end position="629"/>
    </location>
</feature>
<proteinExistence type="predicted"/>
<dbReference type="EMBL" id="JAWDGP010004069">
    <property type="protein sequence ID" value="KAK3768110.1"/>
    <property type="molecule type" value="Genomic_DNA"/>
</dbReference>
<dbReference type="PANTHER" id="PTHR46448:SF1">
    <property type="entry name" value="PROTEIN KINASE DOMAIN-CONTAINING PROTEIN"/>
    <property type="match status" value="1"/>
</dbReference>
<dbReference type="Gene3D" id="1.10.510.10">
    <property type="entry name" value="Transferase(Phosphotransferase) domain 1"/>
    <property type="match status" value="1"/>
</dbReference>
<accession>A0AAE0ZF06</accession>
<evidence type="ECO:0000256" key="1">
    <source>
        <dbReference type="SAM" id="MobiDB-lite"/>
    </source>
</evidence>
<dbReference type="InterPro" id="IPR011009">
    <property type="entry name" value="Kinase-like_dom_sf"/>
</dbReference>
<dbReference type="GO" id="GO:0005576">
    <property type="term" value="C:extracellular region"/>
    <property type="evidence" value="ECO:0007669"/>
    <property type="project" value="TreeGrafter"/>
</dbReference>
<reference evidence="2" key="1">
    <citation type="journal article" date="2023" name="G3 (Bethesda)">
        <title>A reference genome for the long-term kleptoplast-retaining sea slug Elysia crispata morphotype clarki.</title>
        <authorList>
            <person name="Eastman K.E."/>
            <person name="Pendleton A.L."/>
            <person name="Shaikh M.A."/>
            <person name="Suttiyut T."/>
            <person name="Ogas R."/>
            <person name="Tomko P."/>
            <person name="Gavelis G."/>
            <person name="Widhalm J.R."/>
            <person name="Wisecaver J.H."/>
        </authorList>
    </citation>
    <scope>NUCLEOTIDE SEQUENCE</scope>
    <source>
        <strain evidence="2">ECLA1</strain>
    </source>
</reference>
<dbReference type="PANTHER" id="PTHR46448">
    <property type="entry name" value="PROTEIN KINASE DOMAIN-CONTAINING PROTEIN"/>
    <property type="match status" value="1"/>
</dbReference>